<evidence type="ECO:0000313" key="1">
    <source>
        <dbReference type="EMBL" id="TFU22924.1"/>
    </source>
</evidence>
<sequence length="140" mass="16121">MRTIDVSDQGKLSHSQVYQEFTRHINGQDDLTIITRTVHTTRDEHPEPLRTDRYGLNFTKIEGQDAYKVAAVWERDNMDGTGTPWQSITEWEAQHFGRGPEPSPSTIEVHEYPGATAYHWAEQLKPHLDLIEARAGKDMY</sequence>
<proteinExistence type="predicted"/>
<accession>A0A4Y9F4L4</accession>
<dbReference type="AlphaFoldDB" id="A0A4Y9F4L4"/>
<organism evidence="1 2">
    <name type="scientific">Rothia nasimurium</name>
    <dbReference type="NCBI Taxonomy" id="85336"/>
    <lineage>
        <taxon>Bacteria</taxon>
        <taxon>Bacillati</taxon>
        <taxon>Actinomycetota</taxon>
        <taxon>Actinomycetes</taxon>
        <taxon>Micrococcales</taxon>
        <taxon>Micrococcaceae</taxon>
        <taxon>Rothia</taxon>
    </lineage>
</organism>
<comment type="caution">
    <text evidence="1">The sequence shown here is derived from an EMBL/GenBank/DDBJ whole genome shotgun (WGS) entry which is preliminary data.</text>
</comment>
<gene>
    <name evidence="1" type="ORF">E4U03_04725</name>
</gene>
<evidence type="ECO:0000313" key="2">
    <source>
        <dbReference type="Proteomes" id="UP000297951"/>
    </source>
</evidence>
<dbReference type="Proteomes" id="UP000297951">
    <property type="component" value="Unassembled WGS sequence"/>
</dbReference>
<dbReference type="EMBL" id="SPQC01000012">
    <property type="protein sequence ID" value="TFU22924.1"/>
    <property type="molecule type" value="Genomic_DNA"/>
</dbReference>
<reference evidence="1 2" key="1">
    <citation type="submission" date="2019-03" db="EMBL/GenBank/DDBJ databases">
        <title>Diversity of the mouse oral microbiome.</title>
        <authorList>
            <person name="Joseph S."/>
            <person name="Aduse-Opoku J."/>
            <person name="Curtis M."/>
            <person name="Wade W."/>
            <person name="Hashim A."/>
        </authorList>
    </citation>
    <scope>NUCLEOTIDE SEQUENCE [LARGE SCALE GENOMIC DNA]</scope>
    <source>
        <strain evidence="2">irhom_31</strain>
    </source>
</reference>
<protein>
    <submittedName>
        <fullName evidence="1">Uncharacterized protein</fullName>
    </submittedName>
</protein>
<name>A0A4Y9F4L4_9MICC</name>
<dbReference type="RefSeq" id="WP_135011981.1">
    <property type="nucleotide sequence ID" value="NZ_JADGLK010000012.1"/>
</dbReference>